<dbReference type="InterPro" id="IPR026444">
    <property type="entry name" value="Secre_tail"/>
</dbReference>
<gene>
    <name evidence="2" type="ORF">HW556_07630</name>
</gene>
<dbReference type="Pfam" id="PF18962">
    <property type="entry name" value="Por_Secre_tail"/>
    <property type="match status" value="1"/>
</dbReference>
<dbReference type="NCBIfam" id="TIGR04183">
    <property type="entry name" value="Por_Secre_tail"/>
    <property type="match status" value="1"/>
</dbReference>
<reference evidence="2 3" key="1">
    <citation type="submission" date="2020-05" db="EMBL/GenBank/DDBJ databases">
        <title>Hymenobacter terrestris sp. nov. and Hymenobacter lapidiphilus sp. nov., isolated from regoliths in Antarctica.</title>
        <authorList>
            <person name="Sedlacek I."/>
            <person name="Pantucek R."/>
            <person name="Zeman M."/>
            <person name="Holochova P."/>
            <person name="Kralova S."/>
            <person name="Stankova E."/>
            <person name="Sedo O."/>
            <person name="Micenkova L."/>
            <person name="Svec P."/>
            <person name="Gupta V."/>
            <person name="Sood U."/>
            <person name="Korpole U.S."/>
            <person name="Lal R."/>
        </authorList>
    </citation>
    <scope>NUCLEOTIDE SEQUENCE [LARGE SCALE GENOMIC DNA]</scope>
    <source>
        <strain evidence="2 3">P5252</strain>
    </source>
</reference>
<name>A0ABX2Q4U3_9BACT</name>
<evidence type="ECO:0000259" key="1">
    <source>
        <dbReference type="Pfam" id="PF18962"/>
    </source>
</evidence>
<sequence length="1088" mass="113962">MDRDIHFTSNLSLVNTPFTILMKKNYLRNSKPGLTGRLWALLAFLWFVPLLGQAQQVTLTPDGPNLNSGANSASNPQYFGSVEVGASSASKSYTVAATDLDPNGSVSIVIPAGFQGSTNNVSFSTNTIMLVANATGNLSNTTVYLRFAPTSGAGTTINRAIFAQSTFDGGPVFSSPSIRLRGDAIAGSPNITVTPASLGFGNQTVGTSSAPMMVEVNATSLDADILVTAPAGFEVAASGSGTYAQTLTLTRSTANNSVNAFVDVRFVPTAARDYVAQVSFESNGATTRNVNVSGTGVLPPASLSAAPVRLDFTTLQAGQVSAPQDFTITGENITSDVVVSAPNGYLIRLGSSGTFVRTVTLSPISNQVNAVLQARFAPTAAGSYNSAITATTTGNGGANTSVIVTGQATAAPTGPFIVVSPTNLDFQTVTASGSAQTLAFSINAGNLAAPLVLTGSNNNIVFRDASAGGSFVNGPITINPAPDGTVSLREIEVRLVAPVPSGAFAGSITATSTGADPRVVTIQANAISGNSTINIEGVLAQFSTVPGIPSDVQSYFVTGTNLLQDLRIAAPQFFQVSLDPTFASVVGTGNSFSITPRSNGEVPRTEVFVRFLPPSALTITDVIINSSSPATSQAVQANGTSEPSIQIVSQFVEVRNVVLNTTSASQAITINAKRVLQPVTISKLLTPSSLNVNNEQQFQLSLDNVTFSNSIVLTPNSSTYEVNQQIFVRYRPTYLGTGQSTLQFQSNDFANKSTQSFGANDLLSGRSIDVEPTLRIIADVKRDDADKTKAIVTFNLPANYAALGYGEGRLIVASESATLPSVNQPIDGTPYTTGNQTYGAGPQIAPGYFVVYSGANNSVIIDGLNPAVTYYFYTFEYNNIQNNLNIAVPGAENYLSPPTPNFIQGIEAPGNPPLPVTLVSFSAKASGAQVAIRWETASELNNKQFEVERSLDSRTFETVLTRAGQGTTNAATVYNEVDRQPLNGLSYYRLKQVDLDGKTSYSSIVPVSFLKAGEVVMYPNPVADQLTITMNGGTEGVSVTITDLSGRTIQAQQLRADGKLDMANLKAGTYLVTVGKGNAKVTRRIVKQ</sequence>
<feature type="domain" description="Secretion system C-terminal sorting" evidence="1">
    <location>
        <begin position="1017"/>
        <end position="1086"/>
    </location>
</feature>
<evidence type="ECO:0000313" key="2">
    <source>
        <dbReference type="EMBL" id="NVO84749.1"/>
    </source>
</evidence>
<dbReference type="Proteomes" id="UP000626554">
    <property type="component" value="Unassembled WGS sequence"/>
</dbReference>
<dbReference type="InterPro" id="IPR013783">
    <property type="entry name" value="Ig-like_fold"/>
</dbReference>
<dbReference type="RefSeq" id="WP_176899429.1">
    <property type="nucleotide sequence ID" value="NZ_JABKAV010000015.1"/>
</dbReference>
<evidence type="ECO:0000313" key="3">
    <source>
        <dbReference type="Proteomes" id="UP000626554"/>
    </source>
</evidence>
<protein>
    <submittedName>
        <fullName evidence="2">T9SS type A sorting domain-containing protein</fullName>
    </submittedName>
</protein>
<organism evidence="2 3">
    <name type="scientific">Hymenobacter terrestris</name>
    <dbReference type="NCBI Taxonomy" id="2748310"/>
    <lineage>
        <taxon>Bacteria</taxon>
        <taxon>Pseudomonadati</taxon>
        <taxon>Bacteroidota</taxon>
        <taxon>Cytophagia</taxon>
        <taxon>Cytophagales</taxon>
        <taxon>Hymenobacteraceae</taxon>
        <taxon>Hymenobacter</taxon>
    </lineage>
</organism>
<proteinExistence type="predicted"/>
<comment type="caution">
    <text evidence="2">The sequence shown here is derived from an EMBL/GenBank/DDBJ whole genome shotgun (WGS) entry which is preliminary data.</text>
</comment>
<keyword evidence="3" id="KW-1185">Reference proteome</keyword>
<dbReference type="EMBL" id="JABKAV010000015">
    <property type="protein sequence ID" value="NVO84749.1"/>
    <property type="molecule type" value="Genomic_DNA"/>
</dbReference>
<dbReference type="Gene3D" id="2.60.40.10">
    <property type="entry name" value="Immunoglobulins"/>
    <property type="match status" value="2"/>
</dbReference>
<accession>A0ABX2Q4U3</accession>